<keyword evidence="1" id="KW-0805">Transcription regulation</keyword>
<name>A0AAU9D0W8_9LACO</name>
<dbReference type="Gene3D" id="3.40.50.10490">
    <property type="entry name" value="Glucose-6-phosphate isomerase like protein, domain 1"/>
    <property type="match status" value="1"/>
</dbReference>
<evidence type="ECO:0000256" key="2">
    <source>
        <dbReference type="ARBA" id="ARBA00023125"/>
    </source>
</evidence>
<dbReference type="InterPro" id="IPR009057">
    <property type="entry name" value="Homeodomain-like_sf"/>
</dbReference>
<dbReference type="InterPro" id="IPR000281">
    <property type="entry name" value="HTH_RpiR"/>
</dbReference>
<evidence type="ECO:0000259" key="4">
    <source>
        <dbReference type="PROSITE" id="PS51071"/>
    </source>
</evidence>
<dbReference type="SUPFAM" id="SSF53697">
    <property type="entry name" value="SIS domain"/>
    <property type="match status" value="1"/>
</dbReference>
<organism evidence="6 7">
    <name type="scientific">Xylocopilactobacillus apis</name>
    <dbReference type="NCBI Taxonomy" id="2932183"/>
    <lineage>
        <taxon>Bacteria</taxon>
        <taxon>Bacillati</taxon>
        <taxon>Bacillota</taxon>
        <taxon>Bacilli</taxon>
        <taxon>Lactobacillales</taxon>
        <taxon>Lactobacillaceae</taxon>
        <taxon>Xylocopilactobacillus</taxon>
    </lineage>
</organism>
<dbReference type="Proteomes" id="UP001321804">
    <property type="component" value="Chromosome"/>
</dbReference>
<dbReference type="GO" id="GO:0003700">
    <property type="term" value="F:DNA-binding transcription factor activity"/>
    <property type="evidence" value="ECO:0007669"/>
    <property type="project" value="InterPro"/>
</dbReference>
<evidence type="ECO:0000256" key="3">
    <source>
        <dbReference type="ARBA" id="ARBA00023163"/>
    </source>
</evidence>
<dbReference type="InterPro" id="IPR001347">
    <property type="entry name" value="SIS_dom"/>
</dbReference>
<keyword evidence="3" id="KW-0804">Transcription</keyword>
<dbReference type="EMBL" id="AP026801">
    <property type="protein sequence ID" value="BDR56126.1"/>
    <property type="molecule type" value="Genomic_DNA"/>
</dbReference>
<keyword evidence="7" id="KW-1185">Reference proteome</keyword>
<evidence type="ECO:0000256" key="1">
    <source>
        <dbReference type="ARBA" id="ARBA00023015"/>
    </source>
</evidence>
<dbReference type="InterPro" id="IPR047640">
    <property type="entry name" value="RpiR-like"/>
</dbReference>
<dbReference type="PANTHER" id="PTHR30514:SF10">
    <property type="entry name" value="MURR_RPIR FAMILY TRANSCRIPTIONAL REGULATOR"/>
    <property type="match status" value="1"/>
</dbReference>
<reference evidence="6 7" key="1">
    <citation type="journal article" date="2023" name="Microbiol. Spectr.">
        <title>Symbiosis of Carpenter Bees with Uncharacterized Lactic Acid Bacteria Showing NAD Auxotrophy.</title>
        <authorList>
            <person name="Kawasaki S."/>
            <person name="Ozawa K."/>
            <person name="Mori T."/>
            <person name="Yamamoto A."/>
            <person name="Ito M."/>
            <person name="Ohkuma M."/>
            <person name="Sakamoto M."/>
            <person name="Matsutani M."/>
        </authorList>
    </citation>
    <scope>NUCLEOTIDE SEQUENCE [LARGE SCALE GENOMIC DNA]</scope>
    <source>
        <strain evidence="6 7">KimC2</strain>
    </source>
</reference>
<dbReference type="GO" id="GO:1901135">
    <property type="term" value="P:carbohydrate derivative metabolic process"/>
    <property type="evidence" value="ECO:0007669"/>
    <property type="project" value="InterPro"/>
</dbReference>
<dbReference type="Pfam" id="PF01418">
    <property type="entry name" value="HTH_6"/>
    <property type="match status" value="1"/>
</dbReference>
<dbReference type="InterPro" id="IPR036388">
    <property type="entry name" value="WH-like_DNA-bd_sf"/>
</dbReference>
<dbReference type="RefSeq" id="WP_317697989.1">
    <property type="nucleotide sequence ID" value="NZ_AP026801.1"/>
</dbReference>
<sequence>MAENILLKIKENLKNFSFAEKRIAVYVLNNQNDVLQMSIKELADACETSQATIVRFSRTVGATGFSDFKIRLSALQNLDKTLLEEISPDEDLSTVKEKLTVRIQQTLSDTNKTLNDSTINEVVKLIDKSKSISVYGMGSSLLAASDFAQKFGRLGLTPFVGHDVDEVIAHVVNQEVPGLFIVISNSGERPLLKNLLKSIPEEIKTVVLTKTPKSSLAKCADYVLNYSATSFPNKMRTSETTSLLAQLYSIDLLYYRYFQNNFEKHFFQIQNSYEKTHGPRKK</sequence>
<dbReference type="InterPro" id="IPR046348">
    <property type="entry name" value="SIS_dom_sf"/>
</dbReference>
<evidence type="ECO:0000313" key="6">
    <source>
        <dbReference type="EMBL" id="BDR56126.1"/>
    </source>
</evidence>
<feature type="domain" description="HTH rpiR-type" evidence="4">
    <location>
        <begin position="3"/>
        <end position="79"/>
    </location>
</feature>
<dbReference type="InterPro" id="IPR035472">
    <property type="entry name" value="RpiR-like_SIS"/>
</dbReference>
<protein>
    <submittedName>
        <fullName evidence="6">RpiR family transcriptional regulator</fullName>
    </submittedName>
</protein>
<dbReference type="KEGG" id="xak:KIMC2_06880"/>
<dbReference type="Gene3D" id="1.10.10.10">
    <property type="entry name" value="Winged helix-like DNA-binding domain superfamily/Winged helix DNA-binding domain"/>
    <property type="match status" value="1"/>
</dbReference>
<dbReference type="SUPFAM" id="SSF46689">
    <property type="entry name" value="Homeodomain-like"/>
    <property type="match status" value="1"/>
</dbReference>
<dbReference type="CDD" id="cd05013">
    <property type="entry name" value="SIS_RpiR"/>
    <property type="match status" value="1"/>
</dbReference>
<dbReference type="Pfam" id="PF01380">
    <property type="entry name" value="SIS"/>
    <property type="match status" value="1"/>
</dbReference>
<dbReference type="PANTHER" id="PTHR30514">
    <property type="entry name" value="GLUCOKINASE"/>
    <property type="match status" value="1"/>
</dbReference>
<proteinExistence type="predicted"/>
<feature type="domain" description="SIS" evidence="5">
    <location>
        <begin position="122"/>
        <end position="263"/>
    </location>
</feature>
<evidence type="ECO:0000313" key="7">
    <source>
        <dbReference type="Proteomes" id="UP001321804"/>
    </source>
</evidence>
<gene>
    <name evidence="6" type="ORF">KIMC2_06880</name>
</gene>
<dbReference type="AlphaFoldDB" id="A0AAU9D0W8"/>
<dbReference type="GO" id="GO:0097367">
    <property type="term" value="F:carbohydrate derivative binding"/>
    <property type="evidence" value="ECO:0007669"/>
    <property type="project" value="InterPro"/>
</dbReference>
<evidence type="ECO:0000259" key="5">
    <source>
        <dbReference type="PROSITE" id="PS51464"/>
    </source>
</evidence>
<dbReference type="GO" id="GO:0003677">
    <property type="term" value="F:DNA binding"/>
    <property type="evidence" value="ECO:0007669"/>
    <property type="project" value="UniProtKB-KW"/>
</dbReference>
<dbReference type="PROSITE" id="PS51071">
    <property type="entry name" value="HTH_RPIR"/>
    <property type="match status" value="1"/>
</dbReference>
<dbReference type="PROSITE" id="PS51464">
    <property type="entry name" value="SIS"/>
    <property type="match status" value="1"/>
</dbReference>
<keyword evidence="2" id="KW-0238">DNA-binding</keyword>
<accession>A0AAU9D0W8</accession>